<dbReference type="OrthoDB" id="5522265at2"/>
<feature type="domain" description="Methyltransferase" evidence="1">
    <location>
        <begin position="55"/>
        <end position="123"/>
    </location>
</feature>
<dbReference type="STRING" id="695939.SAMN00790413_03694"/>
<dbReference type="AlphaFoldDB" id="A0A1W1UYH2"/>
<accession>A0A1W1UYH2</accession>
<sequence>MSSREAQPHSREWYARLAKELGGYRHPWQRSLDGPDPELVFDALLLEYLTPDTRVLEAGCGHGPDATRFAPQCARWVGYDRQPELLELAQRNAPQAEFYLWDGKGPAPSEMQGPFDLIVSRRGPTSVIHHLSKVAAPSGRFLYVGPRLEVPNVPASLHRVGWTIAGEWRVSIQAYAPTLEDWRLRCEFMGEETRQDDWQHHATGRGMPYREERYVVLAKLGNYDE</sequence>
<dbReference type="Pfam" id="PF13649">
    <property type="entry name" value="Methyltransf_25"/>
    <property type="match status" value="1"/>
</dbReference>
<dbReference type="Gene3D" id="3.40.50.150">
    <property type="entry name" value="Vaccinia Virus protein VP39"/>
    <property type="match status" value="1"/>
</dbReference>
<proteinExistence type="predicted"/>
<evidence type="ECO:0000259" key="1">
    <source>
        <dbReference type="Pfam" id="PF13649"/>
    </source>
</evidence>
<evidence type="ECO:0000313" key="2">
    <source>
        <dbReference type="EMBL" id="SMB86126.1"/>
    </source>
</evidence>
<dbReference type="InterPro" id="IPR041698">
    <property type="entry name" value="Methyltransf_25"/>
</dbReference>
<dbReference type="SUPFAM" id="SSF53335">
    <property type="entry name" value="S-adenosyl-L-methionine-dependent methyltransferases"/>
    <property type="match status" value="1"/>
</dbReference>
<dbReference type="InterPro" id="IPR029063">
    <property type="entry name" value="SAM-dependent_MTases_sf"/>
</dbReference>
<dbReference type="EMBL" id="FWWU01000008">
    <property type="protein sequence ID" value="SMB86126.1"/>
    <property type="molecule type" value="Genomic_DNA"/>
</dbReference>
<dbReference type="GO" id="GO:0008168">
    <property type="term" value="F:methyltransferase activity"/>
    <property type="evidence" value="ECO:0007669"/>
    <property type="project" value="UniProtKB-KW"/>
</dbReference>
<dbReference type="CDD" id="cd02440">
    <property type="entry name" value="AdoMet_MTases"/>
    <property type="match status" value="1"/>
</dbReference>
<protein>
    <submittedName>
        <fullName evidence="2">Methyltransferase domain-containing protein</fullName>
    </submittedName>
</protein>
<organism evidence="2 3">
    <name type="scientific">Deinococcus hopiensis KR-140</name>
    <dbReference type="NCBI Taxonomy" id="695939"/>
    <lineage>
        <taxon>Bacteria</taxon>
        <taxon>Thermotogati</taxon>
        <taxon>Deinococcota</taxon>
        <taxon>Deinococci</taxon>
        <taxon>Deinococcales</taxon>
        <taxon>Deinococcaceae</taxon>
        <taxon>Deinococcus</taxon>
    </lineage>
</organism>
<name>A0A1W1UYH2_9DEIO</name>
<keyword evidence="2" id="KW-0489">Methyltransferase</keyword>
<dbReference type="GO" id="GO:0032259">
    <property type="term" value="P:methylation"/>
    <property type="evidence" value="ECO:0007669"/>
    <property type="project" value="UniProtKB-KW"/>
</dbReference>
<evidence type="ECO:0000313" key="3">
    <source>
        <dbReference type="Proteomes" id="UP000192582"/>
    </source>
</evidence>
<dbReference type="RefSeq" id="WP_084047745.1">
    <property type="nucleotide sequence ID" value="NZ_FWWU01000008.1"/>
</dbReference>
<dbReference type="Proteomes" id="UP000192582">
    <property type="component" value="Unassembled WGS sequence"/>
</dbReference>
<keyword evidence="2" id="KW-0808">Transferase</keyword>
<reference evidence="2 3" key="1">
    <citation type="submission" date="2017-04" db="EMBL/GenBank/DDBJ databases">
        <authorList>
            <person name="Afonso C.L."/>
            <person name="Miller P.J."/>
            <person name="Scott M.A."/>
            <person name="Spackman E."/>
            <person name="Goraichik I."/>
            <person name="Dimitrov K.M."/>
            <person name="Suarez D.L."/>
            <person name="Swayne D.E."/>
        </authorList>
    </citation>
    <scope>NUCLEOTIDE SEQUENCE [LARGE SCALE GENOMIC DNA]</scope>
    <source>
        <strain evidence="2 3">KR-140</strain>
    </source>
</reference>
<keyword evidence="3" id="KW-1185">Reference proteome</keyword>
<gene>
    <name evidence="2" type="ORF">SAMN00790413_03694</name>
</gene>